<organism evidence="3 4">
    <name type="scientific">Stylosanthes scabra</name>
    <dbReference type="NCBI Taxonomy" id="79078"/>
    <lineage>
        <taxon>Eukaryota</taxon>
        <taxon>Viridiplantae</taxon>
        <taxon>Streptophyta</taxon>
        <taxon>Embryophyta</taxon>
        <taxon>Tracheophyta</taxon>
        <taxon>Spermatophyta</taxon>
        <taxon>Magnoliopsida</taxon>
        <taxon>eudicotyledons</taxon>
        <taxon>Gunneridae</taxon>
        <taxon>Pentapetalae</taxon>
        <taxon>rosids</taxon>
        <taxon>fabids</taxon>
        <taxon>Fabales</taxon>
        <taxon>Fabaceae</taxon>
        <taxon>Papilionoideae</taxon>
        <taxon>50 kb inversion clade</taxon>
        <taxon>dalbergioids sensu lato</taxon>
        <taxon>Dalbergieae</taxon>
        <taxon>Pterocarpus clade</taxon>
        <taxon>Stylosanthes</taxon>
    </lineage>
</organism>
<feature type="transmembrane region" description="Helical" evidence="2">
    <location>
        <begin position="123"/>
        <end position="143"/>
    </location>
</feature>
<evidence type="ECO:0000256" key="1">
    <source>
        <dbReference type="SAM" id="MobiDB-lite"/>
    </source>
</evidence>
<comment type="caution">
    <text evidence="3">The sequence shown here is derived from an EMBL/GenBank/DDBJ whole genome shotgun (WGS) entry which is preliminary data.</text>
</comment>
<gene>
    <name evidence="3" type="ORF">PIB30_090214</name>
</gene>
<keyword evidence="2" id="KW-0472">Membrane</keyword>
<protein>
    <submittedName>
        <fullName evidence="3">Uncharacterized protein</fullName>
    </submittedName>
</protein>
<feature type="compositionally biased region" description="Polar residues" evidence="1">
    <location>
        <begin position="70"/>
        <end position="79"/>
    </location>
</feature>
<feature type="compositionally biased region" description="Polar residues" evidence="1">
    <location>
        <begin position="1"/>
        <end position="11"/>
    </location>
</feature>
<dbReference type="Proteomes" id="UP001341840">
    <property type="component" value="Unassembled WGS sequence"/>
</dbReference>
<evidence type="ECO:0000313" key="3">
    <source>
        <dbReference type="EMBL" id="MED6188884.1"/>
    </source>
</evidence>
<accession>A0ABU6WSK9</accession>
<keyword evidence="2" id="KW-0812">Transmembrane</keyword>
<sequence length="146" mass="15936">MSSSKPGTASTPEVEVGGQNAESVVQSSTEGRDGGTQTRRDGGTQTRREGCTLTRPPLHPRSKKRKSESPDQATPSQLHLQVMKKRMTLTRMTQLKVITKNLLDLDLGLGITSLKIRSPNHHILGLHVIGVGLLMHVTLIEMVQLI</sequence>
<feature type="compositionally biased region" description="Basic and acidic residues" evidence="1">
    <location>
        <begin position="30"/>
        <end position="50"/>
    </location>
</feature>
<evidence type="ECO:0000313" key="4">
    <source>
        <dbReference type="Proteomes" id="UP001341840"/>
    </source>
</evidence>
<evidence type="ECO:0000256" key="2">
    <source>
        <dbReference type="SAM" id="Phobius"/>
    </source>
</evidence>
<feature type="region of interest" description="Disordered" evidence="1">
    <location>
        <begin position="1"/>
        <end position="79"/>
    </location>
</feature>
<reference evidence="3 4" key="1">
    <citation type="journal article" date="2023" name="Plants (Basel)">
        <title>Bridging the Gap: Combining Genomics and Transcriptomics Approaches to Understand Stylosanthes scabra, an Orphan Legume from the Brazilian Caatinga.</title>
        <authorList>
            <person name="Ferreira-Neto J.R.C."/>
            <person name="da Silva M.D."/>
            <person name="Binneck E."/>
            <person name="de Melo N.F."/>
            <person name="da Silva R.H."/>
            <person name="de Melo A.L.T.M."/>
            <person name="Pandolfi V."/>
            <person name="Bustamante F.O."/>
            <person name="Brasileiro-Vidal A.C."/>
            <person name="Benko-Iseppon A.M."/>
        </authorList>
    </citation>
    <scope>NUCLEOTIDE SEQUENCE [LARGE SCALE GENOMIC DNA]</scope>
    <source>
        <tissue evidence="3">Leaves</tissue>
    </source>
</reference>
<dbReference type="EMBL" id="JASCZI010182971">
    <property type="protein sequence ID" value="MED6188884.1"/>
    <property type="molecule type" value="Genomic_DNA"/>
</dbReference>
<keyword evidence="2" id="KW-1133">Transmembrane helix</keyword>
<keyword evidence="4" id="KW-1185">Reference proteome</keyword>
<proteinExistence type="predicted"/>
<name>A0ABU6WSK9_9FABA</name>